<dbReference type="Gene3D" id="1.10.101.10">
    <property type="entry name" value="PGBD-like superfamily/PGBD"/>
    <property type="match status" value="1"/>
</dbReference>
<keyword evidence="9" id="KW-0378">Hydrolase</keyword>
<organism evidence="9 10">
    <name type="scientific">Micromonospora mirobrigensis</name>
    <dbReference type="NCBI Taxonomy" id="262898"/>
    <lineage>
        <taxon>Bacteria</taxon>
        <taxon>Bacillati</taxon>
        <taxon>Actinomycetota</taxon>
        <taxon>Actinomycetes</taxon>
        <taxon>Micromonosporales</taxon>
        <taxon>Micromonosporaceae</taxon>
        <taxon>Micromonospora</taxon>
    </lineage>
</organism>
<evidence type="ECO:0000259" key="8">
    <source>
        <dbReference type="PROSITE" id="PS52029"/>
    </source>
</evidence>
<gene>
    <name evidence="9" type="ORF">GA0070564_102161</name>
</gene>
<dbReference type="GO" id="GO:0016740">
    <property type="term" value="F:transferase activity"/>
    <property type="evidence" value="ECO:0007669"/>
    <property type="project" value="UniProtKB-KW"/>
</dbReference>
<evidence type="ECO:0000256" key="7">
    <source>
        <dbReference type="SAM" id="SignalP"/>
    </source>
</evidence>
<keyword evidence="10" id="KW-1185">Reference proteome</keyword>
<dbReference type="InterPro" id="IPR050979">
    <property type="entry name" value="LD-transpeptidase"/>
</dbReference>
<reference evidence="10" key="1">
    <citation type="submission" date="2016-06" db="EMBL/GenBank/DDBJ databases">
        <authorList>
            <person name="Varghese N."/>
            <person name="Submissions Spin"/>
        </authorList>
    </citation>
    <scope>NUCLEOTIDE SEQUENCE [LARGE SCALE GENOMIC DNA]</scope>
    <source>
        <strain evidence="10">DSM 44830</strain>
    </source>
</reference>
<evidence type="ECO:0000256" key="5">
    <source>
        <dbReference type="ARBA" id="ARBA00023316"/>
    </source>
</evidence>
<evidence type="ECO:0000313" key="9">
    <source>
        <dbReference type="EMBL" id="SCE93829.1"/>
    </source>
</evidence>
<evidence type="ECO:0000313" key="10">
    <source>
        <dbReference type="Proteomes" id="UP000199504"/>
    </source>
</evidence>
<dbReference type="SUPFAM" id="SSF47090">
    <property type="entry name" value="PGBD-like"/>
    <property type="match status" value="1"/>
</dbReference>
<feature type="active site" description="Nucleophile" evidence="6">
    <location>
        <position position="228"/>
    </location>
</feature>
<dbReference type="PROSITE" id="PS52029">
    <property type="entry name" value="LD_TPASE"/>
    <property type="match status" value="1"/>
</dbReference>
<dbReference type="UniPathway" id="UPA00219"/>
<dbReference type="InterPro" id="IPR036365">
    <property type="entry name" value="PGBD-like_sf"/>
</dbReference>
<dbReference type="AlphaFoldDB" id="A0A1C4WCI7"/>
<name>A0A1C4WCI7_9ACTN</name>
<dbReference type="RefSeq" id="WP_176730601.1">
    <property type="nucleotide sequence ID" value="NZ_FMCX01000002.1"/>
</dbReference>
<keyword evidence="5 6" id="KW-0961">Cell wall biogenesis/degradation</keyword>
<dbReference type="InterPro" id="IPR005490">
    <property type="entry name" value="LD_TPept_cat_dom"/>
</dbReference>
<protein>
    <submittedName>
        <fullName evidence="9">Peptidoglycan-binding (PGRP) domain of peptidoglycan hydrolases-containing protein</fullName>
    </submittedName>
</protein>
<dbReference type="Pfam" id="PF03734">
    <property type="entry name" value="YkuD"/>
    <property type="match status" value="1"/>
</dbReference>
<proteinExistence type="predicted"/>
<dbReference type="InterPro" id="IPR038063">
    <property type="entry name" value="Transpep_catalytic_dom"/>
</dbReference>
<dbReference type="PANTHER" id="PTHR30582">
    <property type="entry name" value="L,D-TRANSPEPTIDASE"/>
    <property type="match status" value="1"/>
</dbReference>
<dbReference type="STRING" id="262898.GA0070564_102161"/>
<evidence type="ECO:0000256" key="2">
    <source>
        <dbReference type="ARBA" id="ARBA00022679"/>
    </source>
</evidence>
<feature type="signal peptide" evidence="7">
    <location>
        <begin position="1"/>
        <end position="32"/>
    </location>
</feature>
<evidence type="ECO:0000256" key="6">
    <source>
        <dbReference type="PROSITE-ProRule" id="PRU01373"/>
    </source>
</evidence>
<dbReference type="GO" id="GO:0071972">
    <property type="term" value="F:peptidoglycan L,D-transpeptidase activity"/>
    <property type="evidence" value="ECO:0007669"/>
    <property type="project" value="TreeGrafter"/>
</dbReference>
<keyword evidence="2" id="KW-0808">Transferase</keyword>
<dbReference type="GO" id="GO:0018104">
    <property type="term" value="P:peptidoglycan-protein cross-linking"/>
    <property type="evidence" value="ECO:0007669"/>
    <property type="project" value="TreeGrafter"/>
</dbReference>
<dbReference type="Pfam" id="PF01471">
    <property type="entry name" value="PG_binding_1"/>
    <property type="match status" value="1"/>
</dbReference>
<dbReference type="GO" id="GO:0008360">
    <property type="term" value="P:regulation of cell shape"/>
    <property type="evidence" value="ECO:0007669"/>
    <property type="project" value="UniProtKB-UniRule"/>
</dbReference>
<sequence length="253" mass="27019">MSPPTSRVRRAAALVALATTGGLLLPVSTAQAAPRQQAPVTAQVTAPVTAQLGATATARYALASTQPTLRQGSRGAAVTTLQRRLAALHYDLGTVDGDFGPSTFHAVVAFQKVNGLSRDGIVGPNTWAKLSSPVIPKPRYRHSGLSVEANLTRQVLYLARDGQVIRILDASSGKASTPTVRGNYSITRRIDGWRQSDLGLLWKPNYFYRGYAIHGATSVPNYPASHGCVRVTIPAMNRLWGTIKVGLPVHVYA</sequence>
<keyword evidence="4 6" id="KW-0573">Peptidoglycan synthesis</keyword>
<feature type="active site" description="Proton donor/acceptor" evidence="6">
    <location>
        <position position="214"/>
    </location>
</feature>
<feature type="chain" id="PRO_5008706750" evidence="7">
    <location>
        <begin position="33"/>
        <end position="253"/>
    </location>
</feature>
<dbReference type="Gene3D" id="2.40.440.10">
    <property type="entry name" value="L,D-transpeptidase catalytic domain-like"/>
    <property type="match status" value="1"/>
</dbReference>
<evidence type="ECO:0000256" key="3">
    <source>
        <dbReference type="ARBA" id="ARBA00022960"/>
    </source>
</evidence>
<dbReference type="GO" id="GO:0071555">
    <property type="term" value="P:cell wall organization"/>
    <property type="evidence" value="ECO:0007669"/>
    <property type="project" value="UniProtKB-UniRule"/>
</dbReference>
<comment type="pathway">
    <text evidence="1 6">Cell wall biogenesis; peptidoglycan biosynthesis.</text>
</comment>
<dbReference type="GO" id="GO:0005576">
    <property type="term" value="C:extracellular region"/>
    <property type="evidence" value="ECO:0007669"/>
    <property type="project" value="TreeGrafter"/>
</dbReference>
<dbReference type="SUPFAM" id="SSF141523">
    <property type="entry name" value="L,D-transpeptidase catalytic domain-like"/>
    <property type="match status" value="1"/>
</dbReference>
<dbReference type="InterPro" id="IPR036366">
    <property type="entry name" value="PGBDSf"/>
</dbReference>
<evidence type="ECO:0000256" key="4">
    <source>
        <dbReference type="ARBA" id="ARBA00022984"/>
    </source>
</evidence>
<evidence type="ECO:0000256" key="1">
    <source>
        <dbReference type="ARBA" id="ARBA00004752"/>
    </source>
</evidence>
<keyword evidence="3 6" id="KW-0133">Cell shape</keyword>
<accession>A0A1C4WCI7</accession>
<dbReference type="CDD" id="cd16913">
    <property type="entry name" value="YkuD_like"/>
    <property type="match status" value="1"/>
</dbReference>
<dbReference type="PANTHER" id="PTHR30582:SF2">
    <property type="entry name" value="L,D-TRANSPEPTIDASE YCIB-RELATED"/>
    <property type="match status" value="1"/>
</dbReference>
<keyword evidence="7" id="KW-0732">Signal</keyword>
<feature type="domain" description="L,D-TPase catalytic" evidence="8">
    <location>
        <begin position="145"/>
        <end position="252"/>
    </location>
</feature>
<dbReference type="EMBL" id="FMCX01000002">
    <property type="protein sequence ID" value="SCE93829.1"/>
    <property type="molecule type" value="Genomic_DNA"/>
</dbReference>
<dbReference type="Proteomes" id="UP000199504">
    <property type="component" value="Unassembled WGS sequence"/>
</dbReference>
<dbReference type="InterPro" id="IPR002477">
    <property type="entry name" value="Peptidoglycan-bd-like"/>
</dbReference>